<dbReference type="HOGENOM" id="CLU_1237890_0_0_2"/>
<evidence type="ECO:0000313" key="2">
    <source>
        <dbReference type="EMBL" id="AAV44449.1"/>
    </source>
</evidence>
<protein>
    <submittedName>
        <fullName evidence="2">Uncharacterized protein</fullName>
    </submittedName>
</protein>
<evidence type="ECO:0000313" key="3">
    <source>
        <dbReference type="Proteomes" id="UP000001169"/>
    </source>
</evidence>
<proteinExistence type="predicted"/>
<dbReference type="AlphaFoldDB" id="Q5V7I4"/>
<name>Q5V7I4_HALMA</name>
<sequence>MPAVVLASGSVWVVSPRQSLHQSVPTAAGRHRRSPASSHRCQQASSRHRRSRSVESFDPYRGGRFRVRSDSGAAPAVCLVCQSRSRSAQRLLALSDASLVSISRRRTLPPEVLARGASRPLRTSTLRGGEDDEFLDCAKSQFWSGHTTMTCETPTAGHTTLSSEGLTGNHTTLSSEGLTGNHTTLASEAASVRHTTLSSEAGCPARYKPSHEKVESPVIQRCS</sequence>
<dbReference type="Proteomes" id="UP000001169">
    <property type="component" value="Plasmid pNG500"/>
</dbReference>
<gene>
    <name evidence="2" type="ordered locus">pNG5026</name>
</gene>
<feature type="compositionally biased region" description="Low complexity" evidence="1">
    <location>
        <begin position="36"/>
        <end position="45"/>
    </location>
</feature>
<dbReference type="KEGG" id="hma:pNG5026"/>
<keyword evidence="3" id="KW-1185">Reference proteome</keyword>
<organism evidence="2 3">
    <name type="scientific">Haloarcula marismortui (strain ATCC 43049 / DSM 3752 / JCM 8966 / VKM B-1809)</name>
    <name type="common">Halobacterium marismortui</name>
    <dbReference type="NCBI Taxonomy" id="272569"/>
    <lineage>
        <taxon>Archaea</taxon>
        <taxon>Methanobacteriati</taxon>
        <taxon>Methanobacteriota</taxon>
        <taxon>Stenosarchaea group</taxon>
        <taxon>Halobacteria</taxon>
        <taxon>Halobacteriales</taxon>
        <taxon>Haloarculaceae</taxon>
        <taxon>Haloarcula</taxon>
    </lineage>
</organism>
<reference evidence="2 3" key="1">
    <citation type="journal article" date="2004" name="Genome Res.">
        <title>Genome sequence of Haloarcula marismortui: a halophilic archaeon from the Dead Sea.</title>
        <authorList>
            <person name="Baliga N.S."/>
            <person name="Bonneau R."/>
            <person name="Facciotti M.T."/>
            <person name="Pan M."/>
            <person name="Glusman G."/>
            <person name="Deutsch E.W."/>
            <person name="Shannon P."/>
            <person name="Chiu Y."/>
            <person name="Weng R.S."/>
            <person name="Gan R.R."/>
            <person name="Hung P."/>
            <person name="Date S.V."/>
            <person name="Marcotte E."/>
            <person name="Hood L."/>
            <person name="Ng W.V."/>
        </authorList>
    </citation>
    <scope>NUCLEOTIDE SEQUENCE [LARGE SCALE GENOMIC DNA]</scope>
    <source>
        <strain evidence="3">ATCC 43049 / DSM 3752 / JCM 8966 / VKM B-1809</strain>
        <plasmid evidence="3">Plasmid pNG500</plasmid>
    </source>
</reference>
<dbReference type="EMBL" id="AY596294">
    <property type="protein sequence ID" value="AAV44449.1"/>
    <property type="molecule type" value="Genomic_DNA"/>
</dbReference>
<dbReference type="EnsemblBacteria" id="AAV44449">
    <property type="protein sequence ID" value="AAV44449"/>
    <property type="gene ID" value="pNG5026"/>
</dbReference>
<accession>Q5V7I4</accession>
<feature type="region of interest" description="Disordered" evidence="1">
    <location>
        <begin position="201"/>
        <end position="223"/>
    </location>
</feature>
<feature type="region of interest" description="Disordered" evidence="1">
    <location>
        <begin position="21"/>
        <end position="57"/>
    </location>
</feature>
<geneLocation type="plasmid" evidence="2 3">
    <name>pNG500</name>
</geneLocation>
<evidence type="ECO:0000256" key="1">
    <source>
        <dbReference type="SAM" id="MobiDB-lite"/>
    </source>
</evidence>
<keyword evidence="2" id="KW-0614">Plasmid</keyword>